<reference evidence="1 3" key="2">
    <citation type="journal article" date="2017" name="BMC Genomics">
        <title>Genomic analysis of methanogenic archaea reveals a shift towards energy conservation.</title>
        <authorList>
            <person name="Gilmore S.P."/>
            <person name="Henske J.K."/>
            <person name="Sexton J.A."/>
            <person name="Solomon K.V."/>
            <person name="Seppala S."/>
            <person name="Yoo J.I."/>
            <person name="Huyett L.M."/>
            <person name="Pressman A."/>
            <person name="Cogan J.Z."/>
            <person name="Kivenson V."/>
            <person name="Peng X."/>
            <person name="Tan Y."/>
            <person name="Valentine D.L."/>
            <person name="O'Malley M.A."/>
        </authorList>
    </citation>
    <scope>NUCLEOTIDE SEQUENCE [LARGE SCALE GENOMIC DNA]</scope>
    <source>
        <strain evidence="1 3">1R-7</strain>
    </source>
</reference>
<dbReference type="Proteomes" id="UP000246004">
    <property type="component" value="Unassembled WGS sequence"/>
</dbReference>
<name>A0A2A2HFI0_9EURY</name>
<dbReference type="AlphaFoldDB" id="A0A2A2HFI0"/>
<gene>
    <name evidence="1" type="ORF">ASJ82_01035</name>
    <name evidence="2" type="ORF">MSCUN_10960</name>
</gene>
<accession>A0A2A2HFI0</accession>
<evidence type="ECO:0000313" key="4">
    <source>
        <dbReference type="Proteomes" id="UP000246004"/>
    </source>
</evidence>
<dbReference type="EMBL" id="LWMS01000031">
    <property type="protein sequence ID" value="PWL08165.1"/>
    <property type="molecule type" value="Genomic_DNA"/>
</dbReference>
<sequence length="122" mass="13734">MSRTQYINTLASLNEKGIGTIPIESQTPGDLSETIHALIKHYNPDKKEVKEVLLKPHMSDYSAKCYYMIEGLGEQKSQDISTKYPLHKMITIPEDMEDGLTQIKGIGKKTAQKIIKTLQGKK</sequence>
<dbReference type="SUPFAM" id="SSF47781">
    <property type="entry name" value="RuvA domain 2-like"/>
    <property type="match status" value="1"/>
</dbReference>
<dbReference type="EMBL" id="LMVN01000002">
    <property type="protein sequence ID" value="PAV08078.1"/>
    <property type="molecule type" value="Genomic_DNA"/>
</dbReference>
<organism evidence="1 3">
    <name type="scientific">Methanosphaera cuniculi</name>
    <dbReference type="NCBI Taxonomy" id="1077256"/>
    <lineage>
        <taxon>Archaea</taxon>
        <taxon>Methanobacteriati</taxon>
        <taxon>Methanobacteriota</taxon>
        <taxon>Methanomada group</taxon>
        <taxon>Methanobacteria</taxon>
        <taxon>Methanobacteriales</taxon>
        <taxon>Methanobacteriaceae</taxon>
        <taxon>Methanosphaera</taxon>
    </lineage>
</organism>
<dbReference type="Gene3D" id="1.10.150.20">
    <property type="entry name" value="5' to 3' exonuclease, C-terminal subdomain"/>
    <property type="match status" value="1"/>
</dbReference>
<keyword evidence="3" id="KW-1185">Reference proteome</keyword>
<protein>
    <submittedName>
        <fullName evidence="1">Uncharacterized protein</fullName>
    </submittedName>
</protein>
<comment type="caution">
    <text evidence="1">The sequence shown here is derived from an EMBL/GenBank/DDBJ whole genome shotgun (WGS) entry which is preliminary data.</text>
</comment>
<evidence type="ECO:0000313" key="2">
    <source>
        <dbReference type="EMBL" id="PWL08165.1"/>
    </source>
</evidence>
<reference evidence="2 4" key="1">
    <citation type="submission" date="2016-04" db="EMBL/GenBank/DDBJ databases">
        <title>Genome sequence of Methanosphaera cuniculi DSM 4103.</title>
        <authorList>
            <person name="Poehlein A."/>
            <person name="Seedorf H."/>
            <person name="Daniel R."/>
        </authorList>
    </citation>
    <scope>NUCLEOTIDE SEQUENCE [LARGE SCALE GENOMIC DNA]</scope>
    <source>
        <strain evidence="2 4">DSM 4103</strain>
    </source>
</reference>
<evidence type="ECO:0000313" key="1">
    <source>
        <dbReference type="EMBL" id="PAV08078.1"/>
    </source>
</evidence>
<dbReference type="InterPro" id="IPR010994">
    <property type="entry name" value="RuvA_2-like"/>
</dbReference>
<evidence type="ECO:0000313" key="3">
    <source>
        <dbReference type="Proteomes" id="UP000217528"/>
    </source>
</evidence>
<dbReference type="Proteomes" id="UP000217528">
    <property type="component" value="Unassembled WGS sequence"/>
</dbReference>
<proteinExistence type="predicted"/>